<reference evidence="1 2" key="1">
    <citation type="submission" date="2011-07" db="EMBL/GenBank/DDBJ databases">
        <title>Genome Sequence of Propionibacterium acnes SK182B-JCVI.</title>
        <authorList>
            <person name="Durkin A.S."/>
            <person name="Madupu R."/>
            <person name="Hostetler J."/>
            <person name="Radune D."/>
            <person name="Torralba M."/>
            <person name="Methe B."/>
            <person name="Sutton G."/>
            <person name="Strausberg R.L."/>
            <person name="Nelson K.E."/>
        </authorList>
    </citation>
    <scope>NUCLEOTIDE SEQUENCE [LARGE SCALE GENOMIC DNA]</scope>
    <source>
        <strain evidence="1 2">SK182B-JCVI</strain>
    </source>
</reference>
<dbReference type="PATRIC" id="fig|1051006.4.peg.579"/>
<proteinExistence type="predicted"/>
<gene>
    <name evidence="1" type="ORF">HMPREF1162_0463</name>
</gene>
<evidence type="ECO:0000313" key="1">
    <source>
        <dbReference type="EMBL" id="EGR97628.1"/>
    </source>
</evidence>
<sequence length="144" mass="16377">MNNLIKIMSACKEFGDVITFIVHPDFIRDGRFYPVIPKTIQKVINEAAARPEKLYFMDQDTSTPVKTTDSEMLVMEVSIFTVGRNLDNLVAMINLGKYWESGPDDVPRAVIRTLIRPLSAIMFGEIPEPPLEKDEEGYYSFVLT</sequence>
<dbReference type="EMBL" id="AFUN01000007">
    <property type="protein sequence ID" value="EGR97628.1"/>
    <property type="molecule type" value="Genomic_DNA"/>
</dbReference>
<comment type="caution">
    <text evidence="1">The sequence shown here is derived from an EMBL/GenBank/DDBJ whole genome shotgun (WGS) entry which is preliminary data.</text>
</comment>
<accession>F9NTT8</accession>
<name>F9NTT8_9ACTN</name>
<organism evidence="1 2">
    <name type="scientific">[Propionibacterium] namnetense SK182B-JCVI</name>
    <dbReference type="NCBI Taxonomy" id="1051006"/>
    <lineage>
        <taxon>Bacteria</taxon>
        <taxon>Bacillati</taxon>
        <taxon>Actinomycetota</taxon>
        <taxon>Actinomycetes</taxon>
        <taxon>Propionibacteriales</taxon>
        <taxon>Propionibacteriaceae</taxon>
        <taxon>Cutibacterium</taxon>
    </lineage>
</organism>
<dbReference type="AlphaFoldDB" id="F9NTT8"/>
<dbReference type="STRING" id="1574624.GCA_001642025_00360"/>
<protein>
    <submittedName>
        <fullName evidence="1">Uncharacterized protein</fullName>
    </submittedName>
</protein>
<evidence type="ECO:0000313" key="2">
    <source>
        <dbReference type="Proteomes" id="UP000007832"/>
    </source>
</evidence>
<dbReference type="Proteomes" id="UP000007832">
    <property type="component" value="Unassembled WGS sequence"/>
</dbReference>